<dbReference type="GO" id="GO:0005524">
    <property type="term" value="F:ATP binding"/>
    <property type="evidence" value="ECO:0007669"/>
    <property type="project" value="UniProtKB-KW"/>
</dbReference>
<dbReference type="InterPro" id="IPR011990">
    <property type="entry name" value="TPR-like_helical_dom_sf"/>
</dbReference>
<keyword evidence="1" id="KW-0547">Nucleotide-binding</keyword>
<dbReference type="FunFam" id="3.40.50.300:FF:000006">
    <property type="entry name" value="DNA-binding transcriptional regulator NtrC"/>
    <property type="match status" value="1"/>
</dbReference>
<dbReference type="SUPFAM" id="SSF52540">
    <property type="entry name" value="P-loop containing nucleoside triphosphate hydrolases"/>
    <property type="match status" value="2"/>
</dbReference>
<gene>
    <name evidence="10" type="ORF">ENI34_09975</name>
</gene>
<dbReference type="Pfam" id="PF13401">
    <property type="entry name" value="AAA_22"/>
    <property type="match status" value="1"/>
</dbReference>
<keyword evidence="6" id="KW-0804">Transcription</keyword>
<dbReference type="Gene3D" id="1.10.8.60">
    <property type="match status" value="1"/>
</dbReference>
<evidence type="ECO:0000259" key="9">
    <source>
        <dbReference type="PROSITE" id="PS50045"/>
    </source>
</evidence>
<sequence>MTGVKNKIDIYTIIEEIERSNYAVIYKVKDNKGSLRVLKIARANKLEFNELISREFQILSQFKHPNIVKVYDYNIDEQGRYYSVLEYVPGKAINKLFHTFSEEFIAAILQTLHGLSAFHNNGFIHCDLKPEHILYVQEEKKVVLIDFGFAGTQTELKEFAGTVGYMAPEVAAGIGVDQRSDLYSLGAIIYETLSGERVGAEYKSIKQVPYEINGMIKRLLSKEPAFRPTIPELYQILSGYFKTTRLKKIPYKVQLPQTVFVEIPDIIEKLLSTIGTAVIIIGDTGAGKTRLLHEMKYKYLMQGYSVLYYTPGKTISFLECIQNFVGGKTIDLSSKEEKFQIFEEINQNLKKFAENKTVIIMVDEMNKLSDYELALFRYIGYGIYNCNILLLGTSETSERIKQLGFPSLRLRPFSINETAQLLEKTFFSLEPTEKDIPPSRFTQWLQKQSGGAPLFIVEILKNLFEKKILSYSKNRWQIDMESLDKVKITRIENLLKSRFKTVAPNEKEILKLLSLIQHPIETNVIKEFVGDNIDVAIEHLRTAGLLQEGTKKEQRIIYIPNQILIQTINTTLTREEKNRLSRRLIKVFETTLSTTKEYIPVLTVLCDTLNDKTRTFKYAMKAAEQAAKIYDYGSALNHYRIAMKYVKSVQPDMYPEILIRIAEINQITGNGKLAADYFKEALNFKSKKYKYLGYAGLGRICSSTEKYRDAVALLKKALKFIPDKNSEDYIKTANRLAYSLIFSNRFKEAKGILNQSLTTTEKLKNNELLAETMYYQVVYEWSKEHIDKGIEKAQALLNFTKKHNLLKNYAYAANLLFMFYQHKNEKNLMTEYLDEAIKTFKKLSLTNALLSALNNKIYFYYTQFDLSKAKALSQDIFLRAKQTNNSMMEIKALSILADISELKGKFDEAIELIRNSLKIKPNLPETVFTIIVIYCKKGELKPAKILFQERFSEKNNIYYYFAAALIKLLDNKNSEAKKMLQRGVELLKSEKLVLYNRREIYLYLIGSFYELREFKKSLQYSKKLIKIAAPGSRCALLAQIFTKLINYRLSNREIPDITEETEILKRAGCLYDYAYVKRLGIEVIIEKEDIDSIDLQKTVKELDEISEIFKSLNAVVELRKSQALQKQIQPIIYRDYSRKRISTEYLKVFSKLAELISLKLGEENFAEELLDLIIQATNAERGAFFLRTPTGKMEFIAGRHLDKTTIKDAGEVSKTAIKEMNKNRIVFTRDALADPDFNIRHSVKLNKIRSILCIPLAISENVVGALYLDSRFKGVLFDQEDKDFLLTVARILASVIEKSRAFQKLSEENILLKNRMVEEIGSGYLMAKSKAMKNVHRMAEKIARTNSPVLILGETGSGKGMLAQFIHLKSKRKNKKFLTINCGTIPETLLESELFGHKKGAFTGAVADKKGLLEEAQGGTIFLDEITNTTLGFQAKLLEAIEDKIIRRVGETQVRKIDVRFLFATNKDIEIEVEENRFRRDLYYRINVFCIELPPLRERVNDIPVLARLFLKKFSREMNKNIKDFTPEAMQKMKEYMWPGNVRELQNVIERAVVITKGEFITYRDIGLGKISGIEVVPIKEIKKEAIIEALNTTEWNVKKAAEILGINRRTIQRYIKKYNIKQSS</sequence>
<evidence type="ECO:0000313" key="11">
    <source>
        <dbReference type="Proteomes" id="UP000885826"/>
    </source>
</evidence>
<dbReference type="FunFam" id="1.10.8.60:FF:000014">
    <property type="entry name" value="DNA-binding transcriptional regulator NtrC"/>
    <property type="match status" value="1"/>
</dbReference>
<dbReference type="InterPro" id="IPR003018">
    <property type="entry name" value="GAF"/>
</dbReference>
<protein>
    <submittedName>
        <fullName evidence="10">GAF domain-containing protein</fullName>
    </submittedName>
</protein>
<dbReference type="InterPro" id="IPR000719">
    <property type="entry name" value="Prot_kinase_dom"/>
</dbReference>
<dbReference type="SUPFAM" id="SSF46689">
    <property type="entry name" value="Homeodomain-like"/>
    <property type="match status" value="1"/>
</dbReference>
<evidence type="ECO:0000259" key="8">
    <source>
        <dbReference type="PROSITE" id="PS50011"/>
    </source>
</evidence>
<evidence type="ECO:0000256" key="4">
    <source>
        <dbReference type="ARBA" id="ARBA00023125"/>
    </source>
</evidence>
<dbReference type="SUPFAM" id="SSF55781">
    <property type="entry name" value="GAF domain-like"/>
    <property type="match status" value="1"/>
</dbReference>
<dbReference type="InterPro" id="IPR019734">
    <property type="entry name" value="TPR_rpt"/>
</dbReference>
<accession>A0A9C9EQ35</accession>
<dbReference type="InterPro" id="IPR009057">
    <property type="entry name" value="Homeodomain-like_sf"/>
</dbReference>
<dbReference type="GO" id="GO:0043565">
    <property type="term" value="F:sequence-specific DNA binding"/>
    <property type="evidence" value="ECO:0007669"/>
    <property type="project" value="InterPro"/>
</dbReference>
<dbReference type="InterPro" id="IPR027417">
    <property type="entry name" value="P-loop_NTPase"/>
</dbReference>
<keyword evidence="5" id="KW-0010">Activator</keyword>
<dbReference type="PROSITE" id="PS50005">
    <property type="entry name" value="TPR"/>
    <property type="match status" value="2"/>
</dbReference>
<dbReference type="SUPFAM" id="SSF56112">
    <property type="entry name" value="Protein kinase-like (PK-like)"/>
    <property type="match status" value="1"/>
</dbReference>
<dbReference type="Gene3D" id="3.40.50.300">
    <property type="entry name" value="P-loop containing nucleotide triphosphate hydrolases"/>
    <property type="match status" value="2"/>
</dbReference>
<organism evidence="10 11">
    <name type="scientific">candidate division WOR-3 bacterium</name>
    <dbReference type="NCBI Taxonomy" id="2052148"/>
    <lineage>
        <taxon>Bacteria</taxon>
        <taxon>Bacteria division WOR-3</taxon>
    </lineage>
</organism>
<keyword evidence="3" id="KW-0805">Transcription regulation</keyword>
<keyword evidence="2" id="KW-0067">ATP-binding</keyword>
<keyword evidence="4" id="KW-0238">DNA-binding</keyword>
<dbReference type="PROSITE" id="PS50011">
    <property type="entry name" value="PROTEIN_KINASE_DOM"/>
    <property type="match status" value="1"/>
</dbReference>
<dbReference type="SUPFAM" id="SSF48452">
    <property type="entry name" value="TPR-like"/>
    <property type="match status" value="2"/>
</dbReference>
<dbReference type="PRINTS" id="PR01590">
    <property type="entry name" value="HTHFIS"/>
</dbReference>
<dbReference type="SMART" id="SM00065">
    <property type="entry name" value="GAF"/>
    <property type="match status" value="1"/>
</dbReference>
<dbReference type="GO" id="GO:0016887">
    <property type="term" value="F:ATP hydrolysis activity"/>
    <property type="evidence" value="ECO:0007669"/>
    <property type="project" value="InterPro"/>
</dbReference>
<dbReference type="PANTHER" id="PTHR32071">
    <property type="entry name" value="TRANSCRIPTIONAL REGULATORY PROTEIN"/>
    <property type="match status" value="1"/>
</dbReference>
<dbReference type="PROSITE" id="PS00675">
    <property type="entry name" value="SIGMA54_INTERACT_1"/>
    <property type="match status" value="1"/>
</dbReference>
<dbReference type="PROSITE" id="PS50045">
    <property type="entry name" value="SIGMA54_INTERACT_4"/>
    <property type="match status" value="1"/>
</dbReference>
<dbReference type="PROSITE" id="PS00676">
    <property type="entry name" value="SIGMA54_INTERACT_2"/>
    <property type="match status" value="1"/>
</dbReference>
<evidence type="ECO:0000256" key="1">
    <source>
        <dbReference type="ARBA" id="ARBA00022741"/>
    </source>
</evidence>
<dbReference type="GO" id="GO:0006355">
    <property type="term" value="P:regulation of DNA-templated transcription"/>
    <property type="evidence" value="ECO:0007669"/>
    <property type="project" value="InterPro"/>
</dbReference>
<feature type="repeat" description="TPR" evidence="7">
    <location>
        <begin position="691"/>
        <end position="724"/>
    </location>
</feature>
<dbReference type="Pfam" id="PF02954">
    <property type="entry name" value="HTH_8"/>
    <property type="match status" value="1"/>
</dbReference>
<dbReference type="EMBL" id="DRIG01000101">
    <property type="protein sequence ID" value="HEC79446.1"/>
    <property type="molecule type" value="Genomic_DNA"/>
</dbReference>
<dbReference type="InterPro" id="IPR011009">
    <property type="entry name" value="Kinase-like_dom_sf"/>
</dbReference>
<evidence type="ECO:0000256" key="5">
    <source>
        <dbReference type="ARBA" id="ARBA00023159"/>
    </source>
</evidence>
<evidence type="ECO:0000256" key="7">
    <source>
        <dbReference type="PROSITE-ProRule" id="PRU00339"/>
    </source>
</evidence>
<dbReference type="Gene3D" id="1.25.40.10">
    <property type="entry name" value="Tetratricopeptide repeat domain"/>
    <property type="match status" value="2"/>
</dbReference>
<dbReference type="InterPro" id="IPR058031">
    <property type="entry name" value="AAA_lid_NorR"/>
</dbReference>
<name>A0A9C9EQ35_UNCW3</name>
<proteinExistence type="predicted"/>
<keyword evidence="7" id="KW-0802">TPR repeat</keyword>
<dbReference type="Pfam" id="PF25601">
    <property type="entry name" value="AAA_lid_14"/>
    <property type="match status" value="1"/>
</dbReference>
<feature type="domain" description="Protein kinase" evidence="8">
    <location>
        <begin position="11"/>
        <end position="241"/>
    </location>
</feature>
<dbReference type="InterPro" id="IPR002078">
    <property type="entry name" value="Sigma_54_int"/>
</dbReference>
<dbReference type="Gene3D" id="1.10.510.10">
    <property type="entry name" value="Transferase(Phosphotransferase) domain 1"/>
    <property type="match status" value="1"/>
</dbReference>
<dbReference type="PROSITE" id="PS00688">
    <property type="entry name" value="SIGMA54_INTERACT_3"/>
    <property type="match status" value="1"/>
</dbReference>
<dbReference type="SMART" id="SM00382">
    <property type="entry name" value="AAA"/>
    <property type="match status" value="2"/>
</dbReference>
<evidence type="ECO:0000256" key="2">
    <source>
        <dbReference type="ARBA" id="ARBA00022840"/>
    </source>
</evidence>
<evidence type="ECO:0000256" key="6">
    <source>
        <dbReference type="ARBA" id="ARBA00023163"/>
    </source>
</evidence>
<dbReference type="InterPro" id="IPR025662">
    <property type="entry name" value="Sigma_54_int_dom_ATP-bd_1"/>
</dbReference>
<dbReference type="InterPro" id="IPR029016">
    <property type="entry name" value="GAF-like_dom_sf"/>
</dbReference>
<reference evidence="10" key="1">
    <citation type="journal article" date="2020" name="mSystems">
        <title>Genome- and Community-Level Interaction Insights into Carbon Utilization and Element Cycling Functions of Hydrothermarchaeota in Hydrothermal Sediment.</title>
        <authorList>
            <person name="Zhou Z."/>
            <person name="Liu Y."/>
            <person name="Xu W."/>
            <person name="Pan J."/>
            <person name="Luo Z.H."/>
            <person name="Li M."/>
        </authorList>
    </citation>
    <scope>NUCLEOTIDE SEQUENCE</scope>
    <source>
        <strain evidence="10">HyVt-388</strain>
    </source>
</reference>
<dbReference type="Gene3D" id="3.30.450.40">
    <property type="match status" value="1"/>
</dbReference>
<dbReference type="InterPro" id="IPR025944">
    <property type="entry name" value="Sigma_54_int_dom_CS"/>
</dbReference>
<evidence type="ECO:0000313" key="10">
    <source>
        <dbReference type="EMBL" id="HEC79446.1"/>
    </source>
</evidence>
<dbReference type="GO" id="GO:0004672">
    <property type="term" value="F:protein kinase activity"/>
    <property type="evidence" value="ECO:0007669"/>
    <property type="project" value="InterPro"/>
</dbReference>
<dbReference type="Pfam" id="PF00158">
    <property type="entry name" value="Sigma54_activat"/>
    <property type="match status" value="1"/>
</dbReference>
<dbReference type="InterPro" id="IPR003593">
    <property type="entry name" value="AAA+_ATPase"/>
</dbReference>
<dbReference type="CDD" id="cd14014">
    <property type="entry name" value="STKc_PknB_like"/>
    <property type="match status" value="1"/>
</dbReference>
<dbReference type="Gene3D" id="1.10.10.60">
    <property type="entry name" value="Homeodomain-like"/>
    <property type="match status" value="1"/>
</dbReference>
<comment type="caution">
    <text evidence="10">The sequence shown here is derived from an EMBL/GenBank/DDBJ whole genome shotgun (WGS) entry which is preliminary data.</text>
</comment>
<dbReference type="SMART" id="SM00028">
    <property type="entry name" value="TPR"/>
    <property type="match status" value="5"/>
</dbReference>
<dbReference type="InterPro" id="IPR002197">
    <property type="entry name" value="HTH_Fis"/>
</dbReference>
<dbReference type="Pfam" id="PF00069">
    <property type="entry name" value="Pkinase"/>
    <property type="match status" value="1"/>
</dbReference>
<dbReference type="CDD" id="cd00009">
    <property type="entry name" value="AAA"/>
    <property type="match status" value="1"/>
</dbReference>
<dbReference type="Pfam" id="PF01590">
    <property type="entry name" value="GAF"/>
    <property type="match status" value="1"/>
</dbReference>
<dbReference type="Proteomes" id="UP000885826">
    <property type="component" value="Unassembled WGS sequence"/>
</dbReference>
<evidence type="ECO:0000256" key="3">
    <source>
        <dbReference type="ARBA" id="ARBA00023015"/>
    </source>
</evidence>
<feature type="domain" description="Sigma-54 factor interaction" evidence="9">
    <location>
        <begin position="1325"/>
        <end position="1554"/>
    </location>
</feature>
<feature type="repeat" description="TPR" evidence="7">
    <location>
        <begin position="890"/>
        <end position="923"/>
    </location>
</feature>
<dbReference type="InterPro" id="IPR025943">
    <property type="entry name" value="Sigma_54_int_dom_ATP-bd_2"/>
</dbReference>
<dbReference type="InterPro" id="IPR049945">
    <property type="entry name" value="AAA_22"/>
</dbReference>